<feature type="compositionally biased region" description="Polar residues" evidence="1">
    <location>
        <begin position="79"/>
        <end position="101"/>
    </location>
</feature>
<accession>A0AAV7N4I7</accession>
<comment type="caution">
    <text evidence="2">The sequence shown here is derived from an EMBL/GenBank/DDBJ whole genome shotgun (WGS) entry which is preliminary data.</text>
</comment>
<reference evidence="2" key="1">
    <citation type="journal article" date="2022" name="bioRxiv">
        <title>Sequencing and chromosome-scale assembly of the giantPleurodeles waltlgenome.</title>
        <authorList>
            <person name="Brown T."/>
            <person name="Elewa A."/>
            <person name="Iarovenko S."/>
            <person name="Subramanian E."/>
            <person name="Araus A.J."/>
            <person name="Petzold A."/>
            <person name="Susuki M."/>
            <person name="Suzuki K.-i.T."/>
            <person name="Hayashi T."/>
            <person name="Toyoda A."/>
            <person name="Oliveira C."/>
            <person name="Osipova E."/>
            <person name="Leigh N.D."/>
            <person name="Simon A."/>
            <person name="Yun M.H."/>
        </authorList>
    </citation>
    <scope>NUCLEOTIDE SEQUENCE</scope>
    <source>
        <strain evidence="2">20211129_DDA</strain>
        <tissue evidence="2">Liver</tissue>
    </source>
</reference>
<evidence type="ECO:0000313" key="2">
    <source>
        <dbReference type="EMBL" id="KAJ1110456.1"/>
    </source>
</evidence>
<dbReference type="InterPro" id="IPR004244">
    <property type="entry name" value="Transposase_22"/>
</dbReference>
<feature type="region of interest" description="Disordered" evidence="1">
    <location>
        <begin position="257"/>
        <end position="277"/>
    </location>
</feature>
<feature type="region of interest" description="Disordered" evidence="1">
    <location>
        <begin position="219"/>
        <end position="243"/>
    </location>
</feature>
<name>A0AAV7N4I7_PLEWA</name>
<dbReference type="EMBL" id="JANPWB010000013">
    <property type="protein sequence ID" value="KAJ1110456.1"/>
    <property type="molecule type" value="Genomic_DNA"/>
</dbReference>
<organism evidence="2 3">
    <name type="scientific">Pleurodeles waltl</name>
    <name type="common">Iberian ribbed newt</name>
    <dbReference type="NCBI Taxonomy" id="8319"/>
    <lineage>
        <taxon>Eukaryota</taxon>
        <taxon>Metazoa</taxon>
        <taxon>Chordata</taxon>
        <taxon>Craniata</taxon>
        <taxon>Vertebrata</taxon>
        <taxon>Euteleostomi</taxon>
        <taxon>Amphibia</taxon>
        <taxon>Batrachia</taxon>
        <taxon>Caudata</taxon>
        <taxon>Salamandroidea</taxon>
        <taxon>Salamandridae</taxon>
        <taxon>Pleurodelinae</taxon>
        <taxon>Pleurodeles</taxon>
    </lineage>
</organism>
<feature type="compositionally biased region" description="Basic and acidic residues" evidence="1">
    <location>
        <begin position="138"/>
        <end position="147"/>
    </location>
</feature>
<evidence type="ECO:0000313" key="3">
    <source>
        <dbReference type="Proteomes" id="UP001066276"/>
    </source>
</evidence>
<keyword evidence="3" id="KW-1185">Reference proteome</keyword>
<feature type="compositionally biased region" description="Polar residues" evidence="1">
    <location>
        <begin position="126"/>
        <end position="137"/>
    </location>
</feature>
<sequence>MAPKTIRNYGDKSEGARTTRIGRDKGETGGLSKRLASITGKAAGKNTSGLMKDAKTSDNIIPPLEIKMKSKSQSTITAFLSGGVQDSSSTHVTPRPESNVSGKEPTPLYISDKELCTGNKDLSAKSTQYIDNQSDTQDINREVREKVYGPPGNGQLQIQQLDQSKHWGDQGEEETISTIGPAVENDGSTNPIESPKKQDKISLLTDWGKDSSDKFYSLTEESDLSSDDRSFSESDESESYEAGNKSLNCEFTVRQIRQRKSTKPHSDSQECHENAASMSGKTLRWDYSGISLTDTPTAGNQGSINDRNESVMGASAGDIGNLVNTHVNGTEAGILQSIYNSIKELQTETRIESRRARIATKKLQGSVRKVAKSCMEIEAKLCSMEDRIVAVEEDMDTLKEQSAAREGQMTDVMWKMEDLENRQRRNNLRFLGIPEGLEGNNIQAYMVNLLRGAFPELGDRDWGNELQRVHRHYQYPVMCLGDMAEEHWRSLSSDESMGSAYCAADGMPEDVLCASF</sequence>
<feature type="region of interest" description="Disordered" evidence="1">
    <location>
        <begin position="79"/>
        <end position="110"/>
    </location>
</feature>
<feature type="region of interest" description="Disordered" evidence="1">
    <location>
        <begin position="1"/>
        <end position="32"/>
    </location>
</feature>
<feature type="compositionally biased region" description="Basic and acidic residues" evidence="1">
    <location>
        <begin position="264"/>
        <end position="273"/>
    </location>
</feature>
<protein>
    <submittedName>
        <fullName evidence="2">Uncharacterized protein</fullName>
    </submittedName>
</protein>
<feature type="region of interest" description="Disordered" evidence="1">
    <location>
        <begin position="126"/>
        <end position="200"/>
    </location>
</feature>
<dbReference type="PANTHER" id="PTHR11505">
    <property type="entry name" value="L1 TRANSPOSABLE ELEMENT-RELATED"/>
    <property type="match status" value="1"/>
</dbReference>
<feature type="compositionally biased region" description="Basic and acidic residues" evidence="1">
    <location>
        <begin position="9"/>
        <end position="27"/>
    </location>
</feature>
<evidence type="ECO:0000256" key="1">
    <source>
        <dbReference type="SAM" id="MobiDB-lite"/>
    </source>
</evidence>
<dbReference type="AlphaFoldDB" id="A0AAV7N4I7"/>
<dbReference type="Proteomes" id="UP001066276">
    <property type="component" value="Chromosome 9"/>
</dbReference>
<dbReference type="Gene3D" id="3.30.70.1820">
    <property type="entry name" value="L1 transposable element, RRM domain"/>
    <property type="match status" value="1"/>
</dbReference>
<gene>
    <name evidence="2" type="ORF">NDU88_007807</name>
</gene>
<proteinExistence type="predicted"/>